<gene>
    <name evidence="1" type="ORF">M8C21_029656</name>
</gene>
<comment type="caution">
    <text evidence="1">The sequence shown here is derived from an EMBL/GenBank/DDBJ whole genome shotgun (WGS) entry which is preliminary data.</text>
</comment>
<sequence length="19" mass="2224">MACLETNVEEFAKYGWMNS</sequence>
<protein>
    <submittedName>
        <fullName evidence="1">Uncharacterized protein</fullName>
    </submittedName>
</protein>
<dbReference type="AlphaFoldDB" id="A0AAD5DDB9"/>
<dbReference type="Proteomes" id="UP001206925">
    <property type="component" value="Unassembled WGS sequence"/>
</dbReference>
<evidence type="ECO:0000313" key="2">
    <source>
        <dbReference type="Proteomes" id="UP001206925"/>
    </source>
</evidence>
<proteinExistence type="predicted"/>
<dbReference type="EMBL" id="JAMZMK010000088">
    <property type="protein sequence ID" value="KAI7757667.1"/>
    <property type="molecule type" value="Genomic_DNA"/>
</dbReference>
<evidence type="ECO:0000313" key="1">
    <source>
        <dbReference type="EMBL" id="KAI7757667.1"/>
    </source>
</evidence>
<reference evidence="1" key="1">
    <citation type="submission" date="2022-06" db="EMBL/GenBank/DDBJ databases">
        <title>Uncovering the hologenomic basis of an extraordinary plant invasion.</title>
        <authorList>
            <person name="Bieker V.C."/>
            <person name="Martin M.D."/>
            <person name="Gilbert T."/>
            <person name="Hodgins K."/>
            <person name="Battlay P."/>
            <person name="Petersen B."/>
            <person name="Wilson J."/>
        </authorList>
    </citation>
    <scope>NUCLEOTIDE SEQUENCE</scope>
    <source>
        <strain evidence="1">AA19_3_7</strain>
        <tissue evidence="1">Leaf</tissue>
    </source>
</reference>
<name>A0AAD5DDB9_AMBAR</name>
<accession>A0AAD5DDB9</accession>
<organism evidence="1 2">
    <name type="scientific">Ambrosia artemisiifolia</name>
    <name type="common">Common ragweed</name>
    <dbReference type="NCBI Taxonomy" id="4212"/>
    <lineage>
        <taxon>Eukaryota</taxon>
        <taxon>Viridiplantae</taxon>
        <taxon>Streptophyta</taxon>
        <taxon>Embryophyta</taxon>
        <taxon>Tracheophyta</taxon>
        <taxon>Spermatophyta</taxon>
        <taxon>Magnoliopsida</taxon>
        <taxon>eudicotyledons</taxon>
        <taxon>Gunneridae</taxon>
        <taxon>Pentapetalae</taxon>
        <taxon>asterids</taxon>
        <taxon>campanulids</taxon>
        <taxon>Asterales</taxon>
        <taxon>Asteraceae</taxon>
        <taxon>Asteroideae</taxon>
        <taxon>Heliantheae alliance</taxon>
        <taxon>Heliantheae</taxon>
        <taxon>Ambrosia</taxon>
    </lineage>
</organism>
<keyword evidence="2" id="KW-1185">Reference proteome</keyword>